<name>A0A511JRQ6_9CELL</name>
<evidence type="ECO:0000313" key="2">
    <source>
        <dbReference type="EMBL" id="GEM00184.1"/>
    </source>
</evidence>
<evidence type="ECO:0000256" key="1">
    <source>
        <dbReference type="SAM" id="MobiDB-lite"/>
    </source>
</evidence>
<organism evidence="2 3">
    <name type="scientific">Cellulomonas terrae</name>
    <dbReference type="NCBI Taxonomy" id="311234"/>
    <lineage>
        <taxon>Bacteria</taxon>
        <taxon>Bacillati</taxon>
        <taxon>Actinomycetota</taxon>
        <taxon>Actinomycetes</taxon>
        <taxon>Micrococcales</taxon>
        <taxon>Cellulomonadaceae</taxon>
        <taxon>Cellulomonas</taxon>
    </lineage>
</organism>
<protein>
    <submittedName>
        <fullName evidence="2">Uncharacterized protein</fullName>
    </submittedName>
</protein>
<dbReference type="Proteomes" id="UP000321049">
    <property type="component" value="Unassembled WGS sequence"/>
</dbReference>
<proteinExistence type="predicted"/>
<accession>A0A511JRQ6</accession>
<dbReference type="EMBL" id="BJWH01000028">
    <property type="protein sequence ID" value="GEM00184.1"/>
    <property type="molecule type" value="Genomic_DNA"/>
</dbReference>
<sequence>MPRMTDKPDSDARRDAARAAAEALADNVVPDAEILEAVQSGLLSVPAGSPNSWFDVPSQRSRMHTSTLAPRRPH</sequence>
<feature type="compositionally biased region" description="Polar residues" evidence="1">
    <location>
        <begin position="58"/>
        <end position="68"/>
    </location>
</feature>
<reference evidence="2 3" key="1">
    <citation type="submission" date="2019-07" db="EMBL/GenBank/DDBJ databases">
        <title>Whole genome shotgun sequence of Cellulomonas terrae NBRC 100819.</title>
        <authorList>
            <person name="Hosoyama A."/>
            <person name="Uohara A."/>
            <person name="Ohji S."/>
            <person name="Ichikawa N."/>
        </authorList>
    </citation>
    <scope>NUCLEOTIDE SEQUENCE [LARGE SCALE GENOMIC DNA]</scope>
    <source>
        <strain evidence="2 3">NBRC 100819</strain>
    </source>
</reference>
<gene>
    <name evidence="2" type="ORF">CTE05_37300</name>
</gene>
<feature type="region of interest" description="Disordered" evidence="1">
    <location>
        <begin position="46"/>
        <end position="74"/>
    </location>
</feature>
<comment type="caution">
    <text evidence="2">The sequence shown here is derived from an EMBL/GenBank/DDBJ whole genome shotgun (WGS) entry which is preliminary data.</text>
</comment>
<keyword evidence="3" id="KW-1185">Reference proteome</keyword>
<dbReference type="AlphaFoldDB" id="A0A511JRQ6"/>
<evidence type="ECO:0000313" key="3">
    <source>
        <dbReference type="Proteomes" id="UP000321049"/>
    </source>
</evidence>